<dbReference type="SUPFAM" id="SSF56935">
    <property type="entry name" value="Porins"/>
    <property type="match status" value="1"/>
</dbReference>
<dbReference type="GO" id="GO:0046930">
    <property type="term" value="C:pore complex"/>
    <property type="evidence" value="ECO:0007669"/>
    <property type="project" value="UniProtKB-KW"/>
</dbReference>
<comment type="caution">
    <text evidence="13">The sequence shown here is derived from an EMBL/GenBank/DDBJ whole genome shotgun (WGS) entry which is preliminary data.</text>
</comment>
<evidence type="ECO:0000256" key="1">
    <source>
        <dbReference type="ARBA" id="ARBA00004571"/>
    </source>
</evidence>
<dbReference type="Pfam" id="PF13609">
    <property type="entry name" value="Porin_4"/>
    <property type="match status" value="1"/>
</dbReference>
<evidence type="ECO:0000256" key="2">
    <source>
        <dbReference type="ARBA" id="ARBA00011233"/>
    </source>
</evidence>
<dbReference type="InterPro" id="IPR050298">
    <property type="entry name" value="Gram-neg_bact_OMP"/>
</dbReference>
<dbReference type="GO" id="GO:0009279">
    <property type="term" value="C:cell outer membrane"/>
    <property type="evidence" value="ECO:0007669"/>
    <property type="project" value="UniProtKB-SubCell"/>
</dbReference>
<evidence type="ECO:0000256" key="7">
    <source>
        <dbReference type="ARBA" id="ARBA00023065"/>
    </source>
</evidence>
<sequence>MKKSLIALAAVAASGAAMAQSSVTLYGVVDTSVAYVKGNKSVSGLLNNGAATSRLGFRGVEDLGNGLKAEFVLEGAVSPDDGGSSFDFKRQSTVGLSSEFGQVRLGRALTASYNAVSRYDVFGTNGLGSTLAWSGAETGYQNRSNNMISYISPKFAGFGVGIDYGFGEQKKNKTNRYMGIGATYDNGPLSIGFGFDEKNNVLLEEAVIDPNTNTVITPAVYDDLKTWQLGASYDFAVVKLAGFYKETKYKDSVSGANDGKLKSWNLGLSAPVGAAGVVKASYNNYKDSDSSAKAQQFSLGYVHSLSKRTALYGTYAYLKNKNGAGFELNGAFDGVKGANNSGKMQGVQVGVRHAF</sequence>
<dbReference type="PANTHER" id="PTHR34501">
    <property type="entry name" value="PROTEIN YDDL-RELATED"/>
    <property type="match status" value="1"/>
</dbReference>
<feature type="domain" description="Porin" evidence="12">
    <location>
        <begin position="7"/>
        <end position="322"/>
    </location>
</feature>
<name>A0A0W7Z4G5_9BURK</name>
<evidence type="ECO:0000313" key="14">
    <source>
        <dbReference type="Proteomes" id="UP000053300"/>
    </source>
</evidence>
<keyword evidence="9" id="KW-0472">Membrane</keyword>
<dbReference type="GO" id="GO:0015288">
    <property type="term" value="F:porin activity"/>
    <property type="evidence" value="ECO:0007669"/>
    <property type="project" value="UniProtKB-KW"/>
</dbReference>
<dbReference type="STRING" id="225992.B5M06_03800"/>
<keyword evidence="8" id="KW-0626">Porin</keyword>
<dbReference type="InterPro" id="IPR002299">
    <property type="entry name" value="Porin_Neis"/>
</dbReference>
<evidence type="ECO:0000256" key="11">
    <source>
        <dbReference type="SAM" id="SignalP"/>
    </source>
</evidence>
<dbReference type="Gene3D" id="2.40.160.10">
    <property type="entry name" value="Porin"/>
    <property type="match status" value="1"/>
</dbReference>
<dbReference type="AlphaFoldDB" id="A0A0W7Z4G5"/>
<evidence type="ECO:0000256" key="10">
    <source>
        <dbReference type="ARBA" id="ARBA00023237"/>
    </source>
</evidence>
<evidence type="ECO:0000256" key="5">
    <source>
        <dbReference type="ARBA" id="ARBA00022692"/>
    </source>
</evidence>
<dbReference type="CDD" id="cd00342">
    <property type="entry name" value="gram_neg_porins"/>
    <property type="match status" value="1"/>
</dbReference>
<protein>
    <recommendedName>
        <fullName evidence="12">Porin domain-containing protein</fullName>
    </recommendedName>
</protein>
<dbReference type="GO" id="GO:0006811">
    <property type="term" value="P:monoatomic ion transport"/>
    <property type="evidence" value="ECO:0007669"/>
    <property type="project" value="UniProtKB-KW"/>
</dbReference>
<dbReference type="RefSeq" id="WP_058879533.1">
    <property type="nucleotide sequence ID" value="NZ_JBEBZE010000008.1"/>
</dbReference>
<feature type="signal peptide" evidence="11">
    <location>
        <begin position="1"/>
        <end position="19"/>
    </location>
</feature>
<organism evidence="13 14">
    <name type="scientific">Comamonas kerstersii</name>
    <dbReference type="NCBI Taxonomy" id="225992"/>
    <lineage>
        <taxon>Bacteria</taxon>
        <taxon>Pseudomonadati</taxon>
        <taxon>Pseudomonadota</taxon>
        <taxon>Betaproteobacteria</taxon>
        <taxon>Burkholderiales</taxon>
        <taxon>Comamonadaceae</taxon>
        <taxon>Comamonas</taxon>
    </lineage>
</organism>
<keyword evidence="3" id="KW-0813">Transport</keyword>
<keyword evidence="5" id="KW-0812">Transmembrane</keyword>
<dbReference type="InterPro" id="IPR023614">
    <property type="entry name" value="Porin_dom_sf"/>
</dbReference>
<proteinExistence type="predicted"/>
<comment type="subcellular location">
    <subcellularLocation>
        <location evidence="1">Cell outer membrane</location>
        <topology evidence="1">Multi-pass membrane protein</topology>
    </subcellularLocation>
</comment>
<comment type="subunit">
    <text evidence="2">Homotrimer.</text>
</comment>
<keyword evidence="4" id="KW-1134">Transmembrane beta strand</keyword>
<evidence type="ECO:0000259" key="12">
    <source>
        <dbReference type="Pfam" id="PF13609"/>
    </source>
</evidence>
<keyword evidence="7" id="KW-0406">Ion transport</keyword>
<keyword evidence="6 11" id="KW-0732">Signal</keyword>
<evidence type="ECO:0000256" key="9">
    <source>
        <dbReference type="ARBA" id="ARBA00023136"/>
    </source>
</evidence>
<dbReference type="EMBL" id="LPXH01000015">
    <property type="protein sequence ID" value="KUF42294.1"/>
    <property type="molecule type" value="Genomic_DNA"/>
</dbReference>
<evidence type="ECO:0000256" key="8">
    <source>
        <dbReference type="ARBA" id="ARBA00023114"/>
    </source>
</evidence>
<dbReference type="PANTHER" id="PTHR34501:SF9">
    <property type="entry name" value="MAJOR OUTER MEMBRANE PROTEIN P.IA"/>
    <property type="match status" value="1"/>
</dbReference>
<feature type="chain" id="PRO_5006939070" description="Porin domain-containing protein" evidence="11">
    <location>
        <begin position="20"/>
        <end position="355"/>
    </location>
</feature>
<evidence type="ECO:0000256" key="3">
    <source>
        <dbReference type="ARBA" id="ARBA00022448"/>
    </source>
</evidence>
<accession>A0A0W7Z4G5</accession>
<gene>
    <name evidence="13" type="ORF">AS359_02195</name>
</gene>
<reference evidence="13 14" key="1">
    <citation type="submission" date="2015-12" db="EMBL/GenBank/DDBJ databases">
        <title>Complete genome sequence of a multi-drug resistant strain Acidovorax sp. 12322-1.</title>
        <authorList>
            <person name="Ming D."/>
            <person name="Wang M."/>
            <person name="Hu S."/>
            <person name="Zhou Y."/>
            <person name="Jiang T."/>
        </authorList>
    </citation>
    <scope>NUCLEOTIDE SEQUENCE [LARGE SCALE GENOMIC DNA]</scope>
    <source>
        <strain evidence="13 14">12322-1</strain>
    </source>
</reference>
<dbReference type="InterPro" id="IPR033900">
    <property type="entry name" value="Gram_neg_porin_domain"/>
</dbReference>
<evidence type="ECO:0000313" key="13">
    <source>
        <dbReference type="EMBL" id="KUF42294.1"/>
    </source>
</evidence>
<evidence type="ECO:0000256" key="6">
    <source>
        <dbReference type="ARBA" id="ARBA00022729"/>
    </source>
</evidence>
<dbReference type="Proteomes" id="UP000053300">
    <property type="component" value="Unassembled WGS sequence"/>
</dbReference>
<evidence type="ECO:0000256" key="4">
    <source>
        <dbReference type="ARBA" id="ARBA00022452"/>
    </source>
</evidence>
<keyword evidence="14" id="KW-1185">Reference proteome</keyword>
<dbReference type="PRINTS" id="PR00184">
    <property type="entry name" value="NEISSPPORIN"/>
</dbReference>
<keyword evidence="10" id="KW-0998">Cell outer membrane</keyword>